<dbReference type="Proteomes" id="UP001178507">
    <property type="component" value="Unassembled WGS sequence"/>
</dbReference>
<name>A0AA36JM64_9DINO</name>
<dbReference type="GO" id="GO:0035091">
    <property type="term" value="F:phosphatidylinositol binding"/>
    <property type="evidence" value="ECO:0007669"/>
    <property type="project" value="InterPro"/>
</dbReference>
<evidence type="ECO:0000256" key="1">
    <source>
        <dbReference type="SAM" id="Coils"/>
    </source>
</evidence>
<dbReference type="EMBL" id="CAUJNA010003675">
    <property type="protein sequence ID" value="CAJ1407548.1"/>
    <property type="molecule type" value="Genomic_DNA"/>
</dbReference>
<dbReference type="AlphaFoldDB" id="A0AA36JM64"/>
<dbReference type="Gene3D" id="3.30.1520.10">
    <property type="entry name" value="Phox-like domain"/>
    <property type="match status" value="1"/>
</dbReference>
<sequence length="894" mass="99948">MAEVGGLQIRITGTEERSSMLKSWCVYMLEVNDFGRKSVLEKRFDDFSLLHADMKEIDADTPPLPEKKFMASTDASVVAERRPAFERILKHLLKSEAAVMEKSQTVFKFLELPTPAVVAFRYLFQHDRISCARQCGKLTDPKWEKEHAYRLAHPVMVRTSLQMLLEGALQDSREETKRDPAVLADAEAAVLEMLRFAVQSEQGRQCFLQEKGPATLLSYIFRKGKKEENAGPDQRARGVLNALIKVEGDRFPQVMAGFLEHGGVGVLREGLDLLQHPGFADFVSKLLWLAWDVQVQQVFLAEGHSREALGLLSSLFECPSKGARACAGLLLACALCNAQLAGRESQAAHGLAQLTEEMVAFNCWDAKESSEDAELRAFVQGLGQSPERFARILTCAQAPWQHNDGQLPDEDHPLWPGASFCLWCLLRMRPEPSRLAPLRPALPAVAQGGPARARWLAGELLLQLQLQVTGDINSVDSIVETSIQERGALESALLEEFEHGRRSLHAELSESSQVIQTQQSLVEDRQQRLPMEAAGSVGSGWHQDLEAALAQLERARQELSGALAAAEKKREAAQSAVREVLDMDLTDSEDQMEQQLHAMRQTEAEYQARRAEQEQHSAVLKSHEEQVAAANSIMEAADRALQEMRSRISGTEVEITKRQREVQSKRTMASSDLSATRGALSAELDGIKQQQTKLRDRALQLQAEEGHEGAAKEMDRLKAEAGRLKARGAELNQELQAASVDPQQLEQQAQQAEAAVQRLAEQRDALRAELQSLEEEHLQARQEWQQAMSSLQHSRQEKEVADLQSSSLKRQLEGQWSSWLPTWTRRLQAWRQRVEALSRARKGAELLGAAAQLGWEALRREAQKRQETRTAVQHLQHQLAELAHGLAIQDDTLQ</sequence>
<evidence type="ECO:0000259" key="3">
    <source>
        <dbReference type="PROSITE" id="PS50195"/>
    </source>
</evidence>
<dbReference type="SMART" id="SM00312">
    <property type="entry name" value="PX"/>
    <property type="match status" value="1"/>
</dbReference>
<evidence type="ECO:0000313" key="5">
    <source>
        <dbReference type="Proteomes" id="UP001178507"/>
    </source>
</evidence>
<feature type="coiled-coil region" evidence="1">
    <location>
        <begin position="684"/>
        <end position="783"/>
    </location>
</feature>
<reference evidence="4" key="1">
    <citation type="submission" date="2023-08" db="EMBL/GenBank/DDBJ databases">
        <authorList>
            <person name="Chen Y."/>
            <person name="Shah S."/>
            <person name="Dougan E. K."/>
            <person name="Thang M."/>
            <person name="Chan C."/>
        </authorList>
    </citation>
    <scope>NUCLEOTIDE SEQUENCE</scope>
</reference>
<feature type="coiled-coil region" evidence="1">
    <location>
        <begin position="542"/>
        <end position="654"/>
    </location>
</feature>
<accession>A0AA36JM64</accession>
<keyword evidence="1" id="KW-0175">Coiled coil</keyword>
<dbReference type="Pfam" id="PF00787">
    <property type="entry name" value="PX"/>
    <property type="match status" value="1"/>
</dbReference>
<feature type="region of interest" description="Disordered" evidence="2">
    <location>
        <begin position="658"/>
        <end position="677"/>
    </location>
</feature>
<dbReference type="SUPFAM" id="SSF64268">
    <property type="entry name" value="PX domain"/>
    <property type="match status" value="1"/>
</dbReference>
<feature type="compositionally biased region" description="Polar residues" evidence="2">
    <location>
        <begin position="665"/>
        <end position="674"/>
    </location>
</feature>
<dbReference type="InterPro" id="IPR001683">
    <property type="entry name" value="PX_dom"/>
</dbReference>
<proteinExistence type="predicted"/>
<evidence type="ECO:0000256" key="2">
    <source>
        <dbReference type="SAM" id="MobiDB-lite"/>
    </source>
</evidence>
<evidence type="ECO:0000313" key="4">
    <source>
        <dbReference type="EMBL" id="CAJ1407548.1"/>
    </source>
</evidence>
<gene>
    <name evidence="4" type="ORF">EVOR1521_LOCUS29205</name>
</gene>
<feature type="domain" description="PX" evidence="3">
    <location>
        <begin position="5"/>
        <end position="117"/>
    </location>
</feature>
<organism evidence="4 5">
    <name type="scientific">Effrenium voratum</name>
    <dbReference type="NCBI Taxonomy" id="2562239"/>
    <lineage>
        <taxon>Eukaryota</taxon>
        <taxon>Sar</taxon>
        <taxon>Alveolata</taxon>
        <taxon>Dinophyceae</taxon>
        <taxon>Suessiales</taxon>
        <taxon>Symbiodiniaceae</taxon>
        <taxon>Effrenium</taxon>
    </lineage>
</organism>
<dbReference type="PROSITE" id="PS50195">
    <property type="entry name" value="PX"/>
    <property type="match status" value="1"/>
</dbReference>
<protein>
    <recommendedName>
        <fullName evidence="3">PX domain-containing protein</fullName>
    </recommendedName>
</protein>
<dbReference type="InterPro" id="IPR036871">
    <property type="entry name" value="PX_dom_sf"/>
</dbReference>
<comment type="caution">
    <text evidence="4">The sequence shown here is derived from an EMBL/GenBank/DDBJ whole genome shotgun (WGS) entry which is preliminary data.</text>
</comment>
<keyword evidence="5" id="KW-1185">Reference proteome</keyword>